<organism evidence="2">
    <name type="scientific">mine drainage metagenome</name>
    <dbReference type="NCBI Taxonomy" id="410659"/>
    <lineage>
        <taxon>unclassified sequences</taxon>
        <taxon>metagenomes</taxon>
        <taxon>ecological metagenomes</taxon>
    </lineage>
</organism>
<dbReference type="SUPFAM" id="SSF53098">
    <property type="entry name" value="Ribonuclease H-like"/>
    <property type="match status" value="1"/>
</dbReference>
<dbReference type="InterPro" id="IPR039365">
    <property type="entry name" value="IS701-like"/>
</dbReference>
<evidence type="ECO:0000259" key="1">
    <source>
        <dbReference type="Pfam" id="PF13546"/>
    </source>
</evidence>
<feature type="domain" description="Transposase IS701-like DDE" evidence="1">
    <location>
        <begin position="2"/>
        <end position="159"/>
    </location>
</feature>
<evidence type="ECO:0000313" key="2">
    <source>
        <dbReference type="EMBL" id="EQD40445.1"/>
    </source>
</evidence>
<proteinExistence type="predicted"/>
<sequence>MIDLMVREASGPQGILAVDDVPLAKPGKKSPGVHRQYSGVRGGVDNCQALVDAVYLLPGDGPYRETRGWCFAMELYLPTAWTEDPERCREAGIPTPVTFREKWRIALEELALARQHEIPHRATVADCGYGDASEFRAQLRAWNEPYVMEVTASEVRVVPISTPIFEAGERFPGKT</sequence>
<feature type="non-terminal residue" evidence="2">
    <location>
        <position position="175"/>
    </location>
</feature>
<dbReference type="AlphaFoldDB" id="T1AET9"/>
<dbReference type="PANTHER" id="PTHR33627">
    <property type="entry name" value="TRANSPOSASE"/>
    <property type="match status" value="1"/>
</dbReference>
<name>T1AET9_9ZZZZ</name>
<dbReference type="EMBL" id="AUZZ01007949">
    <property type="protein sequence ID" value="EQD40445.1"/>
    <property type="molecule type" value="Genomic_DNA"/>
</dbReference>
<reference evidence="2" key="1">
    <citation type="submission" date="2013-08" db="EMBL/GenBank/DDBJ databases">
        <authorList>
            <person name="Mendez C."/>
            <person name="Richter M."/>
            <person name="Ferrer M."/>
            <person name="Sanchez J."/>
        </authorList>
    </citation>
    <scope>NUCLEOTIDE SEQUENCE</scope>
</reference>
<protein>
    <submittedName>
        <fullName evidence="2">IS4 family transposase</fullName>
    </submittedName>
</protein>
<dbReference type="InterPro" id="IPR038721">
    <property type="entry name" value="IS701-like_DDE_dom"/>
</dbReference>
<dbReference type="Pfam" id="PF13546">
    <property type="entry name" value="DDE_5"/>
    <property type="match status" value="1"/>
</dbReference>
<dbReference type="InterPro" id="IPR012337">
    <property type="entry name" value="RNaseH-like_sf"/>
</dbReference>
<accession>T1AET9</accession>
<gene>
    <name evidence="2" type="ORF">B2A_11025</name>
</gene>
<comment type="caution">
    <text evidence="2">The sequence shown here is derived from an EMBL/GenBank/DDBJ whole genome shotgun (WGS) entry which is preliminary data.</text>
</comment>
<reference evidence="2" key="2">
    <citation type="journal article" date="2014" name="ISME J.">
        <title>Microbial stratification in low pH oxic and suboxic macroscopic growths along an acid mine drainage.</title>
        <authorList>
            <person name="Mendez-Garcia C."/>
            <person name="Mesa V."/>
            <person name="Sprenger R.R."/>
            <person name="Richter M."/>
            <person name="Diez M.S."/>
            <person name="Solano J."/>
            <person name="Bargiela R."/>
            <person name="Golyshina O.V."/>
            <person name="Manteca A."/>
            <person name="Ramos J.L."/>
            <person name="Gallego J.R."/>
            <person name="Llorente I."/>
            <person name="Martins Dos Santos V.A."/>
            <person name="Jensen O.N."/>
            <person name="Pelaez A.I."/>
            <person name="Sanchez J."/>
            <person name="Ferrer M."/>
        </authorList>
    </citation>
    <scope>NUCLEOTIDE SEQUENCE</scope>
</reference>
<dbReference type="PANTHER" id="PTHR33627:SF1">
    <property type="entry name" value="TRANSPOSASE"/>
    <property type="match status" value="1"/>
</dbReference>